<dbReference type="EMBL" id="JAIWYP010000013">
    <property type="protein sequence ID" value="KAH3717256.1"/>
    <property type="molecule type" value="Genomic_DNA"/>
</dbReference>
<reference evidence="2" key="1">
    <citation type="journal article" date="2019" name="bioRxiv">
        <title>The Genome of the Zebra Mussel, Dreissena polymorpha: A Resource for Invasive Species Research.</title>
        <authorList>
            <person name="McCartney M.A."/>
            <person name="Auch B."/>
            <person name="Kono T."/>
            <person name="Mallez S."/>
            <person name="Zhang Y."/>
            <person name="Obille A."/>
            <person name="Becker A."/>
            <person name="Abrahante J.E."/>
            <person name="Garbe J."/>
            <person name="Badalamenti J.P."/>
            <person name="Herman A."/>
            <person name="Mangelson H."/>
            <person name="Liachko I."/>
            <person name="Sullivan S."/>
            <person name="Sone E.D."/>
            <person name="Koren S."/>
            <person name="Silverstein K.A.T."/>
            <person name="Beckman K.B."/>
            <person name="Gohl D.M."/>
        </authorList>
    </citation>
    <scope>NUCLEOTIDE SEQUENCE</scope>
    <source>
        <strain evidence="2">Duluth1</strain>
        <tissue evidence="2">Whole animal</tissue>
    </source>
</reference>
<keyword evidence="1" id="KW-0732">Signal</keyword>
<protein>
    <submittedName>
        <fullName evidence="2">Uncharacterized protein</fullName>
    </submittedName>
</protein>
<keyword evidence="3" id="KW-1185">Reference proteome</keyword>
<evidence type="ECO:0000313" key="2">
    <source>
        <dbReference type="EMBL" id="KAH3717256.1"/>
    </source>
</evidence>
<evidence type="ECO:0000256" key="1">
    <source>
        <dbReference type="SAM" id="SignalP"/>
    </source>
</evidence>
<dbReference type="AlphaFoldDB" id="A0A9D4C521"/>
<proteinExistence type="predicted"/>
<feature type="chain" id="PRO_5038426132" evidence="1">
    <location>
        <begin position="34"/>
        <end position="188"/>
    </location>
</feature>
<accession>A0A9D4C521</accession>
<organism evidence="2 3">
    <name type="scientific">Dreissena polymorpha</name>
    <name type="common">Zebra mussel</name>
    <name type="synonym">Mytilus polymorpha</name>
    <dbReference type="NCBI Taxonomy" id="45954"/>
    <lineage>
        <taxon>Eukaryota</taxon>
        <taxon>Metazoa</taxon>
        <taxon>Spiralia</taxon>
        <taxon>Lophotrochozoa</taxon>
        <taxon>Mollusca</taxon>
        <taxon>Bivalvia</taxon>
        <taxon>Autobranchia</taxon>
        <taxon>Heteroconchia</taxon>
        <taxon>Euheterodonta</taxon>
        <taxon>Imparidentia</taxon>
        <taxon>Neoheterodontei</taxon>
        <taxon>Myida</taxon>
        <taxon>Dreissenoidea</taxon>
        <taxon>Dreissenidae</taxon>
        <taxon>Dreissena</taxon>
    </lineage>
</organism>
<reference evidence="2" key="2">
    <citation type="submission" date="2020-11" db="EMBL/GenBank/DDBJ databases">
        <authorList>
            <person name="McCartney M.A."/>
            <person name="Auch B."/>
            <person name="Kono T."/>
            <person name="Mallez S."/>
            <person name="Becker A."/>
            <person name="Gohl D.M."/>
            <person name="Silverstein K.A.T."/>
            <person name="Koren S."/>
            <person name="Bechman K.B."/>
            <person name="Herman A."/>
            <person name="Abrahante J.E."/>
            <person name="Garbe J."/>
        </authorList>
    </citation>
    <scope>NUCLEOTIDE SEQUENCE</scope>
    <source>
        <strain evidence="2">Duluth1</strain>
        <tissue evidence="2">Whole animal</tissue>
    </source>
</reference>
<evidence type="ECO:0000313" key="3">
    <source>
        <dbReference type="Proteomes" id="UP000828390"/>
    </source>
</evidence>
<sequence>MFPATPPPRARRRMTHRLLQIALIIIGGDVVHAHRVFLGVDCLVKSDHASAREDVRSGNIIPSAAEQCLGVAGIRDIDLPLLGALGLLGPLVDPESADLISERPNSPAISLMVPENDSLMIEANESIIPSPISTGFNQSNAPADGSIEAGSESNEAELYYLASINQDFCPRPSLSLTGSAHADESPAG</sequence>
<comment type="caution">
    <text evidence="2">The sequence shown here is derived from an EMBL/GenBank/DDBJ whole genome shotgun (WGS) entry which is preliminary data.</text>
</comment>
<feature type="signal peptide" evidence="1">
    <location>
        <begin position="1"/>
        <end position="33"/>
    </location>
</feature>
<dbReference type="Proteomes" id="UP000828390">
    <property type="component" value="Unassembled WGS sequence"/>
</dbReference>
<gene>
    <name evidence="2" type="ORF">DPMN_060038</name>
</gene>
<name>A0A9D4C521_DREPO</name>